<dbReference type="InterPro" id="IPR008913">
    <property type="entry name" value="Znf_CHY"/>
</dbReference>
<evidence type="ECO:0000256" key="4">
    <source>
        <dbReference type="PROSITE-ProRule" id="PRU00601"/>
    </source>
</evidence>
<dbReference type="AlphaFoldDB" id="A0A1R1Y6U1"/>
<evidence type="ECO:0000256" key="1">
    <source>
        <dbReference type="ARBA" id="ARBA00022723"/>
    </source>
</evidence>
<keyword evidence="1" id="KW-0479">Metal-binding</keyword>
<evidence type="ECO:0000259" key="5">
    <source>
        <dbReference type="PROSITE" id="PS51266"/>
    </source>
</evidence>
<dbReference type="GO" id="GO:0061630">
    <property type="term" value="F:ubiquitin protein ligase activity"/>
    <property type="evidence" value="ECO:0007669"/>
    <property type="project" value="TreeGrafter"/>
</dbReference>
<dbReference type="GO" id="GO:0005634">
    <property type="term" value="C:nucleus"/>
    <property type="evidence" value="ECO:0007669"/>
    <property type="project" value="TreeGrafter"/>
</dbReference>
<evidence type="ECO:0000313" key="7">
    <source>
        <dbReference type="EMBL" id="OMJ22619.1"/>
    </source>
</evidence>
<evidence type="ECO:0000313" key="6">
    <source>
        <dbReference type="EMBL" id="OMJ18271.1"/>
    </source>
</evidence>
<dbReference type="GO" id="GO:0016567">
    <property type="term" value="P:protein ubiquitination"/>
    <property type="evidence" value="ECO:0007669"/>
    <property type="project" value="TreeGrafter"/>
</dbReference>
<keyword evidence="3" id="KW-0862">Zinc</keyword>
<dbReference type="OrthoDB" id="411372at2759"/>
<dbReference type="STRING" id="133412.A0A1R1Y6U1"/>
<dbReference type="GO" id="GO:0006511">
    <property type="term" value="P:ubiquitin-dependent protein catabolic process"/>
    <property type="evidence" value="ECO:0007669"/>
    <property type="project" value="TreeGrafter"/>
</dbReference>
<name>A0A1R1Y6U1_9FUNG</name>
<evidence type="ECO:0000313" key="8">
    <source>
        <dbReference type="Proteomes" id="UP000187283"/>
    </source>
</evidence>
<gene>
    <name evidence="7" type="ORF">AYI70_g2769</name>
    <name evidence="6" type="ORF">AYI70_g5449</name>
</gene>
<dbReference type="EMBL" id="LSSN01001799">
    <property type="protein sequence ID" value="OMJ18271.1"/>
    <property type="molecule type" value="Genomic_DNA"/>
</dbReference>
<dbReference type="PANTHER" id="PTHR21319">
    <property type="entry name" value="RING FINGER AND CHY ZINC FINGER DOMAIN-CONTAINING PROTEIN 1"/>
    <property type="match status" value="1"/>
</dbReference>
<dbReference type="PROSITE" id="PS51266">
    <property type="entry name" value="ZF_CHY"/>
    <property type="match status" value="1"/>
</dbReference>
<sequence>MMVTSDNVSDKNKSDTTEVAGSAIGCSHYKIKAKIRAKCCGKLYWCRLCHDKEELHEMDRFDVDEMECQECNSIQPIGQTCKDCGVKVASYYCDICKLLTHDGNEEKNSESRKDNEEKPGVFHCNERDDADVPALPQKHNRTKRTQRAYGQSTSFAADARRVQKPQVVDILQRLQDKVNSTIPLCIPQVRKLRLIQHVDSITAAPVASPSTFENNFY</sequence>
<reference evidence="7 8" key="1">
    <citation type="submission" date="2017-01" db="EMBL/GenBank/DDBJ databases">
        <authorList>
            <person name="Mah S.A."/>
            <person name="Swanson W.J."/>
            <person name="Moy G.W."/>
            <person name="Vacquier V.D."/>
        </authorList>
    </citation>
    <scope>NUCLEOTIDE SEQUENCE [LARGE SCALE GENOMIC DNA]</scope>
    <source>
        <strain evidence="7 8">GSMNP</strain>
    </source>
</reference>
<dbReference type="InterPro" id="IPR037274">
    <property type="entry name" value="Znf_CHY_sf"/>
</dbReference>
<evidence type="ECO:0000256" key="2">
    <source>
        <dbReference type="ARBA" id="ARBA00022771"/>
    </source>
</evidence>
<dbReference type="SUPFAM" id="SSF161219">
    <property type="entry name" value="CHY zinc finger-like"/>
    <property type="match status" value="1"/>
</dbReference>
<accession>A0A1R1Y6U1</accession>
<comment type="caution">
    <text evidence="7">The sequence shown here is derived from an EMBL/GenBank/DDBJ whole genome shotgun (WGS) entry which is preliminary data.</text>
</comment>
<organism evidence="7 8">
    <name type="scientific">Smittium culicis</name>
    <dbReference type="NCBI Taxonomy" id="133412"/>
    <lineage>
        <taxon>Eukaryota</taxon>
        <taxon>Fungi</taxon>
        <taxon>Fungi incertae sedis</taxon>
        <taxon>Zoopagomycota</taxon>
        <taxon>Kickxellomycotina</taxon>
        <taxon>Harpellomycetes</taxon>
        <taxon>Harpellales</taxon>
        <taxon>Legeriomycetaceae</taxon>
        <taxon>Smittium</taxon>
    </lineage>
</organism>
<feature type="domain" description="CHY-type" evidence="5">
    <location>
        <begin position="19"/>
        <end position="86"/>
    </location>
</feature>
<proteinExistence type="predicted"/>
<dbReference type="Pfam" id="PF05495">
    <property type="entry name" value="zf-CHY"/>
    <property type="match status" value="1"/>
</dbReference>
<protein>
    <submittedName>
        <fullName evidence="7">RING finger and CHY zinc finger domain-containing protein 1</fullName>
    </submittedName>
</protein>
<dbReference type="EMBL" id="LSSN01000719">
    <property type="protein sequence ID" value="OMJ22619.1"/>
    <property type="molecule type" value="Genomic_DNA"/>
</dbReference>
<evidence type="ECO:0000256" key="3">
    <source>
        <dbReference type="ARBA" id="ARBA00022833"/>
    </source>
</evidence>
<dbReference type="Proteomes" id="UP000187283">
    <property type="component" value="Unassembled WGS sequence"/>
</dbReference>
<dbReference type="GO" id="GO:0008270">
    <property type="term" value="F:zinc ion binding"/>
    <property type="evidence" value="ECO:0007669"/>
    <property type="project" value="UniProtKB-KW"/>
</dbReference>
<keyword evidence="2 4" id="KW-0863">Zinc-finger</keyword>
<keyword evidence="8" id="KW-1185">Reference proteome</keyword>